<keyword evidence="3" id="KW-1185">Reference proteome</keyword>
<feature type="transmembrane region" description="Helical" evidence="1">
    <location>
        <begin position="144"/>
        <end position="167"/>
    </location>
</feature>
<sequence>MGLPVALMAAVWFLAYSSLKEAGGHDGDRARMMTLATRLHRPYKATLEAVLRWLERILMPDTVTNTPMPDKGWFDRLIWRMEPLAQDEAAALALRDKPWSWPVLNFALRVALAYPIVISGHQWMLSGSATGLGGFELFPEGVGWLWRVALIGLIDIGFLAGILASAFPDGAWKSRLKGLQVGALVLALAFSVVSAVALILAGALVFAVGGPLALALLLAGPLVLAVAGPLAFAGALAVAGAVAGAVALGVRKGHGTVSYLLYLSWIFGVGLVAAYFGRDTGPLMWSIALVLLPSINALFDWLSYGFTIWLLQMGRRKRGVWPFLAGIADIAMAALIFAALATALVVTFQQINIWRGEVLIDVREILDDPGAHLWVVAMVASTLLPTMVHLGLAAFSVITWVPVGVWQGLVARLNSDRSAVLTHLSAASLATILTGLYALPVVGFGAVAVLLWRHSAWVLDGYLWWLREVLMWMGGPGTGLWS</sequence>
<accession>A0A0P1G4M7</accession>
<proteinExistence type="predicted"/>
<dbReference type="Proteomes" id="UP000054935">
    <property type="component" value="Unassembled WGS sequence"/>
</dbReference>
<feature type="transmembrane region" description="Helical" evidence="1">
    <location>
        <begin position="323"/>
        <end position="351"/>
    </location>
</feature>
<keyword evidence="1" id="KW-0472">Membrane</keyword>
<feature type="transmembrane region" description="Helical" evidence="1">
    <location>
        <begin position="371"/>
        <end position="403"/>
    </location>
</feature>
<keyword evidence="1" id="KW-1133">Transmembrane helix</keyword>
<evidence type="ECO:0000256" key="1">
    <source>
        <dbReference type="SAM" id="Phobius"/>
    </source>
</evidence>
<feature type="transmembrane region" description="Helical" evidence="1">
    <location>
        <begin position="214"/>
        <end position="247"/>
    </location>
</feature>
<evidence type="ECO:0000313" key="2">
    <source>
        <dbReference type="EMBL" id="CUH76642.1"/>
    </source>
</evidence>
<protein>
    <submittedName>
        <fullName evidence="2">Uncharacterized protein</fullName>
    </submittedName>
</protein>
<keyword evidence="1" id="KW-0812">Transmembrane</keyword>
<organism evidence="2 3">
    <name type="scientific">Tropicibacter naphthalenivorans</name>
    <dbReference type="NCBI Taxonomy" id="441103"/>
    <lineage>
        <taxon>Bacteria</taxon>
        <taxon>Pseudomonadati</taxon>
        <taxon>Pseudomonadota</taxon>
        <taxon>Alphaproteobacteria</taxon>
        <taxon>Rhodobacterales</taxon>
        <taxon>Roseobacteraceae</taxon>
        <taxon>Tropicibacter</taxon>
    </lineage>
</organism>
<gene>
    <name evidence="2" type="ORF">TRN7648_01044</name>
</gene>
<feature type="transmembrane region" description="Helical" evidence="1">
    <location>
        <begin position="424"/>
        <end position="452"/>
    </location>
</feature>
<reference evidence="2 3" key="1">
    <citation type="submission" date="2015-09" db="EMBL/GenBank/DDBJ databases">
        <authorList>
            <consortium name="Swine Surveillance"/>
        </authorList>
    </citation>
    <scope>NUCLEOTIDE SEQUENCE [LARGE SCALE GENOMIC DNA]</scope>
    <source>
        <strain evidence="2 3">CECT 7648</strain>
    </source>
</reference>
<feature type="transmembrane region" description="Helical" evidence="1">
    <location>
        <begin position="179"/>
        <end position="208"/>
    </location>
</feature>
<evidence type="ECO:0000313" key="3">
    <source>
        <dbReference type="Proteomes" id="UP000054935"/>
    </source>
</evidence>
<feature type="transmembrane region" description="Helical" evidence="1">
    <location>
        <begin position="283"/>
        <end position="311"/>
    </location>
</feature>
<name>A0A0P1G4M7_9RHOB</name>
<feature type="transmembrane region" description="Helical" evidence="1">
    <location>
        <begin position="259"/>
        <end position="277"/>
    </location>
</feature>
<dbReference type="AlphaFoldDB" id="A0A0P1G4M7"/>
<dbReference type="EMBL" id="CYSE01000002">
    <property type="protein sequence ID" value="CUH76642.1"/>
    <property type="molecule type" value="Genomic_DNA"/>
</dbReference>